<comment type="similarity">
    <text evidence="4">Belongs to the cyclin family. Cyclin T subfamily.</text>
</comment>
<evidence type="ECO:0000256" key="5">
    <source>
        <dbReference type="RuleBase" id="RU000383"/>
    </source>
</evidence>
<keyword evidence="2 5" id="KW-0195">Cyclin</keyword>
<accession>A0AAV6MR67</accession>
<keyword evidence="3" id="KW-0131">Cell cycle</keyword>
<feature type="domain" description="Cyclin-like" evidence="7">
    <location>
        <begin position="197"/>
        <end position="281"/>
    </location>
</feature>
<dbReference type="GO" id="GO:0006357">
    <property type="term" value="P:regulation of transcription by RNA polymerase II"/>
    <property type="evidence" value="ECO:0007669"/>
    <property type="project" value="InterPro"/>
</dbReference>
<comment type="caution">
    <text evidence="8">The sequence shown here is derived from an EMBL/GenBank/DDBJ whole genome shotgun (WGS) entry which is preliminary data.</text>
</comment>
<dbReference type="InterPro" id="IPR013763">
    <property type="entry name" value="Cyclin-like_dom"/>
</dbReference>
<reference evidence="8 9" key="1">
    <citation type="journal article" date="2021" name="Hortic Res">
        <title>The domestication of Cucurbita argyrosperma as revealed by the genome of its wild relative.</title>
        <authorList>
            <person name="Barrera-Redondo J."/>
            <person name="Sanchez-de la Vega G."/>
            <person name="Aguirre-Liguori J.A."/>
            <person name="Castellanos-Morales G."/>
            <person name="Gutierrez-Guerrero Y.T."/>
            <person name="Aguirre-Dugua X."/>
            <person name="Aguirre-Planter E."/>
            <person name="Tenaillon M.I."/>
            <person name="Lira-Saade R."/>
            <person name="Eguiarte L.E."/>
        </authorList>
    </citation>
    <scope>NUCLEOTIDE SEQUENCE [LARGE SCALE GENOMIC DNA]</scope>
    <source>
        <strain evidence="8">JBR-2021</strain>
    </source>
</reference>
<keyword evidence="1" id="KW-0132">Cell division</keyword>
<dbReference type="Pfam" id="PF21797">
    <property type="entry name" value="CycT2-like_C"/>
    <property type="match status" value="1"/>
</dbReference>
<dbReference type="SMART" id="SM00385">
    <property type="entry name" value="CYCLIN"/>
    <property type="match status" value="2"/>
</dbReference>
<name>A0AAV6MR67_9ROSI</name>
<keyword evidence="9" id="KW-1185">Reference proteome</keyword>
<evidence type="ECO:0000256" key="4">
    <source>
        <dbReference type="ARBA" id="ARBA00061204"/>
    </source>
</evidence>
<evidence type="ECO:0000256" key="1">
    <source>
        <dbReference type="ARBA" id="ARBA00022618"/>
    </source>
</evidence>
<sequence>MGCRILKAQWALKPAPNPKSSLPCILTFVGLFFCSIFEEREEHLNSARKWYFCKQEIEHNSPSRKDGIDFKKESQLRKSYCSFLQELGMKLKVPQVTIASAMMVCHRFYMRQSHAKNDWQTIGTTGMFLACKIEETPRFLNDVVVVAYELIYQWDPSAPKRIRQKEVFNKQKELILIGERLLLSTLAFDVDVQLPYKPLVTALKRLGMAADLGKVAWNFVNDWLYTTLCLEYKPHYIAAGSIFLASKFQKVKLPSDKGKVWWMEFDVSPKQLQKVIQKMLKLFEKDRKQNLPPSKTHQPEPLDGQTRVDSSQSCISSVTISDQLDSHDATTEASGCNEPVMPNCCHNQETINYCISPVEVLPCQTSDTGSSSSAIDNGDTGICRSTEENYPDQTTQSTTGSVSVSKDYSKINVFQIREAIKRRRLSRATSTKEVQPMSPDIDSEAWIEKELEHGIELEYESSLKKRIKAS</sequence>
<dbReference type="GO" id="GO:0051301">
    <property type="term" value="P:cell division"/>
    <property type="evidence" value="ECO:0007669"/>
    <property type="project" value="UniProtKB-KW"/>
</dbReference>
<protein>
    <submittedName>
        <fullName evidence="8">Cyclin-T1-3</fullName>
    </submittedName>
</protein>
<gene>
    <name evidence="8" type="primary">CYCT1-3</name>
    <name evidence="8" type="ORF">SDJN03_18309</name>
</gene>
<feature type="region of interest" description="Disordered" evidence="6">
    <location>
        <begin position="287"/>
        <end position="311"/>
    </location>
</feature>
<dbReference type="InterPro" id="IPR006671">
    <property type="entry name" value="Cyclin_N"/>
</dbReference>
<dbReference type="InterPro" id="IPR043198">
    <property type="entry name" value="Cyclin/Ssn8"/>
</dbReference>
<dbReference type="FunFam" id="1.10.472.10:FF:000026">
    <property type="entry name" value="Cyclin-T1-5 like"/>
    <property type="match status" value="1"/>
</dbReference>
<dbReference type="GO" id="GO:0016538">
    <property type="term" value="F:cyclin-dependent protein serine/threonine kinase regulator activity"/>
    <property type="evidence" value="ECO:0007669"/>
    <property type="project" value="InterPro"/>
</dbReference>
<evidence type="ECO:0000256" key="2">
    <source>
        <dbReference type="ARBA" id="ARBA00023127"/>
    </source>
</evidence>
<dbReference type="AlphaFoldDB" id="A0AAV6MR67"/>
<evidence type="ECO:0000256" key="6">
    <source>
        <dbReference type="SAM" id="MobiDB-lite"/>
    </source>
</evidence>
<organism evidence="8 9">
    <name type="scientific">Cucurbita argyrosperma subsp. sororia</name>
    <dbReference type="NCBI Taxonomy" id="37648"/>
    <lineage>
        <taxon>Eukaryota</taxon>
        <taxon>Viridiplantae</taxon>
        <taxon>Streptophyta</taxon>
        <taxon>Embryophyta</taxon>
        <taxon>Tracheophyta</taxon>
        <taxon>Spermatophyta</taxon>
        <taxon>Magnoliopsida</taxon>
        <taxon>eudicotyledons</taxon>
        <taxon>Gunneridae</taxon>
        <taxon>Pentapetalae</taxon>
        <taxon>rosids</taxon>
        <taxon>fabids</taxon>
        <taxon>Cucurbitales</taxon>
        <taxon>Cucurbitaceae</taxon>
        <taxon>Cucurbiteae</taxon>
        <taxon>Cucurbita</taxon>
    </lineage>
</organism>
<evidence type="ECO:0000313" key="9">
    <source>
        <dbReference type="Proteomes" id="UP000685013"/>
    </source>
</evidence>
<dbReference type="Pfam" id="PF00134">
    <property type="entry name" value="Cyclin_N"/>
    <property type="match status" value="1"/>
</dbReference>
<feature type="domain" description="Cyclin-like" evidence="7">
    <location>
        <begin position="82"/>
        <end position="184"/>
    </location>
</feature>
<evidence type="ECO:0000259" key="7">
    <source>
        <dbReference type="SMART" id="SM00385"/>
    </source>
</evidence>
<proteinExistence type="inferred from homology"/>
<dbReference type="EMBL" id="JAGKQH010000012">
    <property type="protein sequence ID" value="KAG6585576.1"/>
    <property type="molecule type" value="Genomic_DNA"/>
</dbReference>
<feature type="non-terminal residue" evidence="8">
    <location>
        <position position="1"/>
    </location>
</feature>
<dbReference type="CDD" id="cd20587">
    <property type="entry name" value="CYCLIN_AcCycT_rpt1"/>
    <property type="match status" value="1"/>
</dbReference>
<dbReference type="PANTHER" id="PTHR10026">
    <property type="entry name" value="CYCLIN"/>
    <property type="match status" value="1"/>
</dbReference>
<dbReference type="Proteomes" id="UP000685013">
    <property type="component" value="Chromosome 12"/>
</dbReference>
<evidence type="ECO:0000256" key="3">
    <source>
        <dbReference type="ARBA" id="ARBA00023306"/>
    </source>
</evidence>
<evidence type="ECO:0000313" key="8">
    <source>
        <dbReference type="EMBL" id="KAG6585576.1"/>
    </source>
</evidence>